<dbReference type="Proteomes" id="UP000095286">
    <property type="component" value="Unplaced"/>
</dbReference>
<protein>
    <submittedName>
        <fullName evidence="2">G_PROTEIN_RECEP_F1_2 domain-containing protein</fullName>
    </submittedName>
</protein>
<evidence type="ECO:0000313" key="2">
    <source>
        <dbReference type="WBParaSite" id="RSKR_0000432500.1"/>
    </source>
</evidence>
<dbReference type="WBParaSite" id="RSKR_0000432500.1">
    <property type="protein sequence ID" value="RSKR_0000432500.1"/>
    <property type="gene ID" value="RSKR_0000432500"/>
</dbReference>
<name>A0AC35TTZ2_9BILA</name>
<sequence length="231" mass="26426">MAIVQIFGNRQDWLPRSAPIRITVSIWSTVGLVLLADFCLIQITKSIALLFAFHLALLSIFLLINLILHPVNLFFSIRERSENQISRAITEALCLLLHSLSFILLVMLLIWESGQKLINEENIQLLSLQLSAYTIHSIANPLIALLRDPKLAHAIGRLVYTKDRNLSPLEYQTFLTQQIDSRHPTAFSHWIFAEPWIFRFERPPPAYSSRSGSLNIIYDEMVPPIEEPTNV</sequence>
<organism evidence="1 2">
    <name type="scientific">Rhabditophanes sp. KR3021</name>
    <dbReference type="NCBI Taxonomy" id="114890"/>
    <lineage>
        <taxon>Eukaryota</taxon>
        <taxon>Metazoa</taxon>
        <taxon>Ecdysozoa</taxon>
        <taxon>Nematoda</taxon>
        <taxon>Chromadorea</taxon>
        <taxon>Rhabditida</taxon>
        <taxon>Tylenchina</taxon>
        <taxon>Panagrolaimomorpha</taxon>
        <taxon>Strongyloidoidea</taxon>
        <taxon>Alloionematidae</taxon>
        <taxon>Rhabditophanes</taxon>
    </lineage>
</organism>
<accession>A0AC35TTZ2</accession>
<evidence type="ECO:0000313" key="1">
    <source>
        <dbReference type="Proteomes" id="UP000095286"/>
    </source>
</evidence>
<proteinExistence type="predicted"/>
<reference evidence="2" key="1">
    <citation type="submission" date="2016-11" db="UniProtKB">
        <authorList>
            <consortium name="WormBaseParasite"/>
        </authorList>
    </citation>
    <scope>IDENTIFICATION</scope>
    <source>
        <strain evidence="2">KR3021</strain>
    </source>
</reference>